<protein>
    <submittedName>
        <fullName evidence="1">Uncharacterized protein</fullName>
    </submittedName>
</protein>
<dbReference type="RefSeq" id="WP_135677509.1">
    <property type="nucleotide sequence ID" value="NZ_CP038613.1"/>
</dbReference>
<sequence>MSFSIHNSFNSPEIPPKKKNIEQQYILILTSGYYELARAIFDQNDRFLWFESSRGIISRNKYKAWAELNPLSRRTIFDENEIQNYLID</sequence>
<name>A0A4V1BWK7_9GAMM</name>
<dbReference type="AlphaFoldDB" id="A0A4V1BWK7"/>
<gene>
    <name evidence="1" type="ORF">ArsFIN_10850</name>
</gene>
<dbReference type="KEGG" id="ans:ArsFIN_10850"/>
<evidence type="ECO:0000313" key="2">
    <source>
        <dbReference type="Proteomes" id="UP000295134"/>
    </source>
</evidence>
<dbReference type="Proteomes" id="UP000295134">
    <property type="component" value="Chromosome"/>
</dbReference>
<dbReference type="GeneID" id="96876308"/>
<dbReference type="EMBL" id="CP038613">
    <property type="protein sequence ID" value="QBY42533.1"/>
    <property type="molecule type" value="Genomic_DNA"/>
</dbReference>
<accession>A0A4V1BWK7</accession>
<organism evidence="1 2">
    <name type="scientific">Arsenophonus nasoniae</name>
    <name type="common">son-killer infecting Nasonia vitripennis</name>
    <dbReference type="NCBI Taxonomy" id="638"/>
    <lineage>
        <taxon>Bacteria</taxon>
        <taxon>Pseudomonadati</taxon>
        <taxon>Pseudomonadota</taxon>
        <taxon>Gammaproteobacteria</taxon>
        <taxon>Enterobacterales</taxon>
        <taxon>Morganellaceae</taxon>
        <taxon>Arsenophonus</taxon>
    </lineage>
</organism>
<proteinExistence type="predicted"/>
<evidence type="ECO:0000313" key="1">
    <source>
        <dbReference type="EMBL" id="QBY42533.1"/>
    </source>
</evidence>
<reference evidence="1 2" key="1">
    <citation type="submission" date="2019-03" db="EMBL/GenBank/DDBJ databases">
        <title>Long-read sequencing reveals hyperdense prophage content in a complex bacterial symbiont genome.</title>
        <authorList>
            <person name="Frost C.L."/>
            <person name="Siozios S."/>
            <person name="Nadal-Jimenez P."/>
            <person name="Brockhurst M.A."/>
            <person name="King K.C."/>
            <person name="Darby A.C."/>
            <person name="Hurst G.D.D."/>
        </authorList>
    </citation>
    <scope>NUCLEOTIDE SEQUENCE [LARGE SCALE GENOMIC DNA]</scope>
    <source>
        <strain evidence="1 2">FIN</strain>
    </source>
</reference>